<feature type="domain" description="Aldehyde dehydrogenase" evidence="2">
    <location>
        <begin position="4"/>
        <end position="454"/>
    </location>
</feature>
<dbReference type="PANTHER" id="PTHR43353">
    <property type="entry name" value="SUCCINATE-SEMIALDEHYDE DEHYDROGENASE, MITOCHONDRIAL"/>
    <property type="match status" value="1"/>
</dbReference>
<sequence length="501" mass="52254">MTASTFQAVDPTTGLAFGDQITEMSASDVSGLISKAVATKSAFAATTPSERAAALRAIGAEIESRREKLIEVGMSETALPNGRLTGELSRTVFQLEQFAKLVESGAHYQAIIDRPNAEWVPAPRPDIRKANQALGVVGIFAASNFPFAFSVIGGDSASALAAGCPIVVKAHPSHPNTCRIMGEAVIAGLKKVGISSDTFALVEGINPEITHWIASHPDITAIGFTGSGKVGKILMDISAKREVPIPVYAEMGSLNPVFFSPKSLAEKAVDLAKAAIDSATLGSGQFCTKPGILIVPTGSEGDAFIAEIESYLATIAVAPLLNKGIADRFSSAISGLAKSSSLKTFAGKATDGGFGVTPTVFVVDWADAFKNSELLEEHFGPTTVIIRADFAKFQDVAGKLEGQLTASLHVTAGEDVAKLVEALSQLAGRVIMNGFPTAVAVTAAMQHGGQFPSSSSHTTSVGLDSIYRFLRPVAFQNFIDALLPPALQEANPLGINRITNG</sequence>
<dbReference type="InterPro" id="IPR016162">
    <property type="entry name" value="Ald_DH_N"/>
</dbReference>
<evidence type="ECO:0000259" key="2">
    <source>
        <dbReference type="Pfam" id="PF00171"/>
    </source>
</evidence>
<proteinExistence type="predicted"/>
<accession>A0A6J6TM19</accession>
<dbReference type="EMBL" id="CAEZZG010000002">
    <property type="protein sequence ID" value="CAB4747795.1"/>
    <property type="molecule type" value="Genomic_DNA"/>
</dbReference>
<dbReference type="GO" id="GO:0016620">
    <property type="term" value="F:oxidoreductase activity, acting on the aldehyde or oxo group of donors, NAD or NADP as acceptor"/>
    <property type="evidence" value="ECO:0007669"/>
    <property type="project" value="InterPro"/>
</dbReference>
<dbReference type="InterPro" id="IPR016163">
    <property type="entry name" value="Ald_DH_C"/>
</dbReference>
<dbReference type="AlphaFoldDB" id="A0A6J6TM19"/>
<reference evidence="3" key="1">
    <citation type="submission" date="2020-05" db="EMBL/GenBank/DDBJ databases">
        <authorList>
            <person name="Chiriac C."/>
            <person name="Salcher M."/>
            <person name="Ghai R."/>
            <person name="Kavagutti S V."/>
        </authorList>
    </citation>
    <scope>NUCLEOTIDE SEQUENCE</scope>
</reference>
<dbReference type="InterPro" id="IPR016161">
    <property type="entry name" value="Ald_DH/histidinol_DH"/>
</dbReference>
<dbReference type="PANTHER" id="PTHR43353:SF3">
    <property type="entry name" value="ALDEHYDE DEHYDROGENASE-RELATED"/>
    <property type="match status" value="1"/>
</dbReference>
<dbReference type="InterPro" id="IPR044151">
    <property type="entry name" value="ALDH_KGSADH"/>
</dbReference>
<evidence type="ECO:0000256" key="1">
    <source>
        <dbReference type="ARBA" id="ARBA00023002"/>
    </source>
</evidence>
<dbReference type="Gene3D" id="3.40.605.10">
    <property type="entry name" value="Aldehyde Dehydrogenase, Chain A, domain 1"/>
    <property type="match status" value="1"/>
</dbReference>
<dbReference type="InterPro" id="IPR015590">
    <property type="entry name" value="Aldehyde_DH_dom"/>
</dbReference>
<dbReference type="InterPro" id="IPR050740">
    <property type="entry name" value="Aldehyde_DH_Superfamily"/>
</dbReference>
<organism evidence="3">
    <name type="scientific">freshwater metagenome</name>
    <dbReference type="NCBI Taxonomy" id="449393"/>
    <lineage>
        <taxon>unclassified sequences</taxon>
        <taxon>metagenomes</taxon>
        <taxon>ecological metagenomes</taxon>
    </lineage>
</organism>
<dbReference type="Gene3D" id="3.40.309.10">
    <property type="entry name" value="Aldehyde Dehydrogenase, Chain A, domain 2"/>
    <property type="match status" value="1"/>
</dbReference>
<keyword evidence="1" id="KW-0560">Oxidoreductase</keyword>
<name>A0A6J6TM19_9ZZZZ</name>
<dbReference type="SUPFAM" id="SSF53720">
    <property type="entry name" value="ALDH-like"/>
    <property type="match status" value="1"/>
</dbReference>
<dbReference type="CDD" id="cd07129">
    <property type="entry name" value="ALDH_KGSADH"/>
    <property type="match status" value="1"/>
</dbReference>
<evidence type="ECO:0000313" key="3">
    <source>
        <dbReference type="EMBL" id="CAB4747795.1"/>
    </source>
</evidence>
<protein>
    <submittedName>
        <fullName evidence="3">Unannotated protein</fullName>
    </submittedName>
</protein>
<gene>
    <name evidence="3" type="ORF">UFOPK2844_00238</name>
</gene>
<dbReference type="Pfam" id="PF00171">
    <property type="entry name" value="Aldedh"/>
    <property type="match status" value="1"/>
</dbReference>